<organism evidence="7 8">
    <name type="scientific">Candidatus Gottesmanbacteria bacterium RBG_16_43_7</name>
    <dbReference type="NCBI Taxonomy" id="1798373"/>
    <lineage>
        <taxon>Bacteria</taxon>
        <taxon>Candidatus Gottesmaniibacteriota</taxon>
    </lineage>
</organism>
<dbReference type="InterPro" id="IPR000352">
    <property type="entry name" value="Pep_chain_release_fac_I"/>
</dbReference>
<dbReference type="InterPro" id="IPR004374">
    <property type="entry name" value="PrfB"/>
</dbReference>
<accession>A0A1F5Z7C1</accession>
<dbReference type="Gene3D" id="1.20.58.410">
    <property type="entry name" value="Release factor"/>
    <property type="match status" value="1"/>
</dbReference>
<evidence type="ECO:0000313" key="8">
    <source>
        <dbReference type="Proteomes" id="UP000176854"/>
    </source>
</evidence>
<protein>
    <recommendedName>
        <fullName evidence="4 5">Peptide chain release factor 2</fullName>
        <shortName evidence="4">RF-2</shortName>
    </recommendedName>
</protein>
<keyword evidence="3 4" id="KW-0648">Protein biosynthesis</keyword>
<comment type="PTM">
    <text evidence="4">Methylated by PrmC. Methylation increases the termination efficiency of RF2.</text>
</comment>
<evidence type="ECO:0000313" key="7">
    <source>
        <dbReference type="EMBL" id="OGG08338.1"/>
    </source>
</evidence>
<dbReference type="Proteomes" id="UP000176854">
    <property type="component" value="Unassembled WGS sequence"/>
</dbReference>
<dbReference type="Pfam" id="PF00472">
    <property type="entry name" value="RF-1"/>
    <property type="match status" value="1"/>
</dbReference>
<dbReference type="HAMAP" id="MF_00094">
    <property type="entry name" value="Rel_fac_2"/>
    <property type="match status" value="1"/>
</dbReference>
<comment type="similarity">
    <text evidence="1 4">Belongs to the prokaryotic/mitochondrial release factor family.</text>
</comment>
<dbReference type="GO" id="GO:0005737">
    <property type="term" value="C:cytoplasm"/>
    <property type="evidence" value="ECO:0007669"/>
    <property type="project" value="UniProtKB-SubCell"/>
</dbReference>
<dbReference type="PROSITE" id="PS00745">
    <property type="entry name" value="RF_PROK_I"/>
    <property type="match status" value="1"/>
</dbReference>
<sequence>MNQDLKVRAKQVLDKLNLAKKRDTIRKLEDQTTSAQFWQDHANAAGIMKQIATLKKEIDEGEMLELTLDQGSENQLRREVDRLEFALYLSGEYDQYDAILALHAGQGGTEAMDWTGMLWRMYSRFIERKGWSQDEIDYTQGEEAGIKSIAVQVNGTYAYGFLKAEAGVHRLVRLSPFNADNLRQTSFAMAEVWPVLDDSISINFKPDELEWDFFRSGGKGGQNVNKVSTAVRLHHKPTGITVTCQSERYQGQNREYALKLLRAKIWALEEEKRNNQESKLRGTYKVPGWGNQIRSYVLHPYHLVKDLRTGYQTSNTERVLDGDIEDFIISYLKNTS</sequence>
<dbReference type="InterPro" id="IPR045853">
    <property type="entry name" value="Pep_chain_release_fac_I_sf"/>
</dbReference>
<dbReference type="EMBL" id="MFJC01000070">
    <property type="protein sequence ID" value="OGG08338.1"/>
    <property type="molecule type" value="Genomic_DNA"/>
</dbReference>
<keyword evidence="4" id="KW-0963">Cytoplasm</keyword>
<evidence type="ECO:0000256" key="5">
    <source>
        <dbReference type="NCBIfam" id="TIGR00020"/>
    </source>
</evidence>
<dbReference type="Gene3D" id="3.30.70.1660">
    <property type="match status" value="1"/>
</dbReference>
<dbReference type="SUPFAM" id="SSF75620">
    <property type="entry name" value="Release factor"/>
    <property type="match status" value="1"/>
</dbReference>
<dbReference type="PANTHER" id="PTHR43116:SF3">
    <property type="entry name" value="CLASS I PEPTIDE CHAIN RELEASE FACTOR"/>
    <property type="match status" value="1"/>
</dbReference>
<dbReference type="InterPro" id="IPR005139">
    <property type="entry name" value="PCRF"/>
</dbReference>
<reference evidence="7 8" key="1">
    <citation type="journal article" date="2016" name="Nat. Commun.">
        <title>Thousands of microbial genomes shed light on interconnected biogeochemical processes in an aquifer system.</title>
        <authorList>
            <person name="Anantharaman K."/>
            <person name="Brown C.T."/>
            <person name="Hug L.A."/>
            <person name="Sharon I."/>
            <person name="Castelle C.J."/>
            <person name="Probst A.J."/>
            <person name="Thomas B.C."/>
            <person name="Singh A."/>
            <person name="Wilkins M.J."/>
            <person name="Karaoz U."/>
            <person name="Brodie E.L."/>
            <person name="Williams K.H."/>
            <person name="Hubbard S.S."/>
            <person name="Banfield J.F."/>
        </authorList>
    </citation>
    <scope>NUCLEOTIDE SEQUENCE [LARGE SCALE GENOMIC DNA]</scope>
</reference>
<comment type="subcellular location">
    <subcellularLocation>
        <location evidence="4">Cytoplasm</location>
    </subcellularLocation>
</comment>
<evidence type="ECO:0000256" key="2">
    <source>
        <dbReference type="ARBA" id="ARBA00022481"/>
    </source>
</evidence>
<evidence type="ECO:0000256" key="3">
    <source>
        <dbReference type="ARBA" id="ARBA00022917"/>
    </source>
</evidence>
<proteinExistence type="inferred from homology"/>
<dbReference type="AlphaFoldDB" id="A0A1F5Z7C1"/>
<evidence type="ECO:0000259" key="6">
    <source>
        <dbReference type="PROSITE" id="PS00745"/>
    </source>
</evidence>
<evidence type="ECO:0000256" key="1">
    <source>
        <dbReference type="ARBA" id="ARBA00010835"/>
    </source>
</evidence>
<gene>
    <name evidence="4" type="primary">prfB</name>
    <name evidence="7" type="ORF">A2154_03485</name>
</gene>
<comment type="function">
    <text evidence="4">Peptide chain release factor 2 directs the termination of translation in response to the peptide chain termination codons UGA and UAA.</text>
</comment>
<dbReference type="STRING" id="1798373.A2154_03485"/>
<dbReference type="PANTHER" id="PTHR43116">
    <property type="entry name" value="PEPTIDE CHAIN RELEASE FACTOR 2"/>
    <property type="match status" value="1"/>
</dbReference>
<comment type="caution">
    <text evidence="7">The sequence shown here is derived from an EMBL/GenBank/DDBJ whole genome shotgun (WGS) entry which is preliminary data.</text>
</comment>
<feature type="modified residue" description="N5-methylglutamine" evidence="4">
    <location>
        <position position="222"/>
    </location>
</feature>
<keyword evidence="2 4" id="KW-0488">Methylation</keyword>
<dbReference type="GO" id="GO:0016149">
    <property type="term" value="F:translation release factor activity, codon specific"/>
    <property type="evidence" value="ECO:0007669"/>
    <property type="project" value="UniProtKB-UniRule"/>
</dbReference>
<feature type="domain" description="Prokaryotic-type class I peptide chain release factors" evidence="6">
    <location>
        <begin position="215"/>
        <end position="231"/>
    </location>
</feature>
<evidence type="ECO:0000256" key="4">
    <source>
        <dbReference type="HAMAP-Rule" id="MF_00094"/>
    </source>
</evidence>
<dbReference type="NCBIfam" id="TIGR00020">
    <property type="entry name" value="prfB"/>
    <property type="match status" value="1"/>
</dbReference>
<dbReference type="SMART" id="SM00937">
    <property type="entry name" value="PCRF"/>
    <property type="match status" value="1"/>
</dbReference>
<name>A0A1F5Z7C1_9BACT</name>
<dbReference type="Gene3D" id="3.30.160.20">
    <property type="match status" value="1"/>
</dbReference>
<dbReference type="Pfam" id="PF03462">
    <property type="entry name" value="PCRF"/>
    <property type="match status" value="1"/>
</dbReference>